<sequence>MARYGIRMMEAETRITPLHLAAMLGDLELIREHSSTLGAKDMRLGWTALHWAGRGDNLEASKLLLDLGVDSSVQDKRGMTTLHISAGRGNQDIVKALVLKDGRVAFMKDAH</sequence>
<evidence type="ECO:0000256" key="2">
    <source>
        <dbReference type="ARBA" id="ARBA00023043"/>
    </source>
</evidence>
<name>A0A9W5Z188_9EURO</name>
<feature type="repeat" description="ANK" evidence="3">
    <location>
        <begin position="44"/>
        <end position="76"/>
    </location>
</feature>
<dbReference type="InterPro" id="IPR036770">
    <property type="entry name" value="Ankyrin_rpt-contain_sf"/>
</dbReference>
<keyword evidence="1" id="KW-0677">Repeat</keyword>
<dbReference type="SMART" id="SM00248">
    <property type="entry name" value="ANK"/>
    <property type="match status" value="3"/>
</dbReference>
<dbReference type="PROSITE" id="PS50088">
    <property type="entry name" value="ANK_REPEAT"/>
    <property type="match status" value="2"/>
</dbReference>
<feature type="non-terminal residue" evidence="4">
    <location>
        <position position="111"/>
    </location>
</feature>
<dbReference type="InterPro" id="IPR050889">
    <property type="entry name" value="Dendritic_Spine_Reg/Scaffold"/>
</dbReference>
<reference evidence="4" key="1">
    <citation type="submission" date="2022-07" db="EMBL/GenBank/DDBJ databases">
        <title>Taxonomy of Aspergillus series Nigri: significant species reduction supported by multi-species coalescent approaches.</title>
        <authorList>
            <person name="Bian C."/>
            <person name="Kusuya Y."/>
            <person name="Sklenar F."/>
            <person name="D'hooge E."/>
            <person name="Yaguchi T."/>
            <person name="Takahashi H."/>
            <person name="Hubka V."/>
        </authorList>
    </citation>
    <scope>NUCLEOTIDE SEQUENCE</scope>
    <source>
        <strain evidence="4">CBS 733.88</strain>
    </source>
</reference>
<proteinExistence type="predicted"/>
<feature type="repeat" description="ANK" evidence="3">
    <location>
        <begin position="77"/>
        <end position="109"/>
    </location>
</feature>
<gene>
    <name evidence="4" type="ORF">AbraCBS73388_007055</name>
</gene>
<dbReference type="AlphaFoldDB" id="A0A9W5Z188"/>
<organism evidence="4 5">
    <name type="scientific">Aspergillus brasiliensis</name>
    <dbReference type="NCBI Taxonomy" id="319629"/>
    <lineage>
        <taxon>Eukaryota</taxon>
        <taxon>Fungi</taxon>
        <taxon>Dikarya</taxon>
        <taxon>Ascomycota</taxon>
        <taxon>Pezizomycotina</taxon>
        <taxon>Eurotiomycetes</taxon>
        <taxon>Eurotiomycetidae</taxon>
        <taxon>Eurotiales</taxon>
        <taxon>Aspergillaceae</taxon>
        <taxon>Aspergillus</taxon>
        <taxon>Aspergillus subgen. Circumdati</taxon>
    </lineage>
</organism>
<evidence type="ECO:0000256" key="1">
    <source>
        <dbReference type="ARBA" id="ARBA00022737"/>
    </source>
</evidence>
<dbReference type="PANTHER" id="PTHR24166">
    <property type="entry name" value="ROLLING PEBBLES, ISOFORM B"/>
    <property type="match status" value="1"/>
</dbReference>
<dbReference type="Pfam" id="PF12796">
    <property type="entry name" value="Ank_2"/>
    <property type="match status" value="1"/>
</dbReference>
<accession>A0A9W5Z188</accession>
<dbReference type="Gene3D" id="1.25.40.20">
    <property type="entry name" value="Ankyrin repeat-containing domain"/>
    <property type="match status" value="1"/>
</dbReference>
<dbReference type="SUPFAM" id="SSF48403">
    <property type="entry name" value="Ankyrin repeat"/>
    <property type="match status" value="1"/>
</dbReference>
<dbReference type="EMBL" id="BROQ01000389">
    <property type="protein sequence ID" value="GKZ27940.1"/>
    <property type="molecule type" value="Genomic_DNA"/>
</dbReference>
<dbReference type="PROSITE" id="PS50297">
    <property type="entry name" value="ANK_REP_REGION"/>
    <property type="match status" value="2"/>
</dbReference>
<evidence type="ECO:0000313" key="5">
    <source>
        <dbReference type="Proteomes" id="UP001143548"/>
    </source>
</evidence>
<protein>
    <submittedName>
        <fullName evidence="4">Uncharacterized protein</fullName>
    </submittedName>
</protein>
<comment type="caution">
    <text evidence="4">The sequence shown here is derived from an EMBL/GenBank/DDBJ whole genome shotgun (WGS) entry which is preliminary data.</text>
</comment>
<keyword evidence="2 3" id="KW-0040">ANK repeat</keyword>
<evidence type="ECO:0000313" key="4">
    <source>
        <dbReference type="EMBL" id="GKZ27940.1"/>
    </source>
</evidence>
<evidence type="ECO:0000256" key="3">
    <source>
        <dbReference type="PROSITE-ProRule" id="PRU00023"/>
    </source>
</evidence>
<dbReference type="InterPro" id="IPR002110">
    <property type="entry name" value="Ankyrin_rpt"/>
</dbReference>
<dbReference type="Proteomes" id="UP001143548">
    <property type="component" value="Unassembled WGS sequence"/>
</dbReference>
<dbReference type="PANTHER" id="PTHR24166:SF48">
    <property type="entry name" value="PROTEIN VAPYRIN"/>
    <property type="match status" value="1"/>
</dbReference>